<dbReference type="RefSeq" id="WP_010190017.1">
    <property type="nucleotide sequence ID" value="NZ_AHJG01000043.1"/>
</dbReference>
<gene>
    <name evidence="1" type="ORF">BG20_I2364</name>
</gene>
<dbReference type="AlphaFoldDB" id="S2EWA7"/>
<protein>
    <submittedName>
        <fullName evidence="1">Uncharacterized protein</fullName>
    </submittedName>
</protein>
<evidence type="ECO:0000313" key="1">
    <source>
        <dbReference type="EMBL" id="EPA06509.1"/>
    </source>
</evidence>
<sequence>MSVEQFAGIVKPFIADVLSQNIPESSEIQKEISFITKMIPTKNGKDEFLKNATNTVIEELMKYVPQPFSVGLFDGIKTQINSQGIKFKTSFSLPPITPHIEFKILVNESQTFTGKMKFMISTEVTPISFEVQPTSEKKFTSYGKLKVSFSLLLIQSVTLGFTYDTPQFLWGKSFEIDFSKYNIEF</sequence>
<reference evidence="1 2" key="1">
    <citation type="journal article" date="2012" name="J. Bacteriol.">
        <title>Genome Sequence of "Candidatus Nitrosoarchaeum limnia" BG20, a Low-Salinity Ammonia-Oxidizing Archaeon from the San Francisco Bay Estuary.</title>
        <authorList>
            <person name="Mosier A.C."/>
            <person name="Allen E.E."/>
            <person name="Kim M."/>
            <person name="Ferriera S."/>
            <person name="Francis C.A."/>
        </authorList>
    </citation>
    <scope>NUCLEOTIDE SEQUENCE [LARGE SCALE GENOMIC DNA]</scope>
    <source>
        <strain evidence="1 2">BG20</strain>
    </source>
</reference>
<accession>S2EWA7</accession>
<comment type="caution">
    <text evidence="1">The sequence shown here is derived from an EMBL/GenBank/DDBJ whole genome shotgun (WGS) entry which is preliminary data.</text>
</comment>
<proteinExistence type="predicted"/>
<dbReference type="EMBL" id="AHJG01000043">
    <property type="protein sequence ID" value="EPA06509.1"/>
    <property type="molecule type" value="Genomic_DNA"/>
</dbReference>
<organism evidence="1 2">
    <name type="scientific">Candidatus Nitrosarchaeum limnium BG20</name>
    <dbReference type="NCBI Taxonomy" id="859192"/>
    <lineage>
        <taxon>Archaea</taxon>
        <taxon>Nitrososphaerota</taxon>
        <taxon>Nitrososphaeria</taxon>
        <taxon>Nitrosopumilales</taxon>
        <taxon>Nitrosopumilaceae</taxon>
        <taxon>Nitrosarchaeum</taxon>
    </lineage>
</organism>
<dbReference type="Proteomes" id="UP000014065">
    <property type="component" value="Unassembled WGS sequence"/>
</dbReference>
<keyword evidence="2" id="KW-1185">Reference proteome</keyword>
<evidence type="ECO:0000313" key="2">
    <source>
        <dbReference type="Proteomes" id="UP000014065"/>
    </source>
</evidence>
<name>S2EWA7_9ARCH</name>